<proteinExistence type="inferred from homology"/>
<keyword evidence="5" id="KW-0238">DNA-binding</keyword>
<organism evidence="12 13">
    <name type="scientific">Parasitella parasitica</name>
    <dbReference type="NCBI Taxonomy" id="35722"/>
    <lineage>
        <taxon>Eukaryota</taxon>
        <taxon>Fungi</taxon>
        <taxon>Fungi incertae sedis</taxon>
        <taxon>Mucoromycota</taxon>
        <taxon>Mucoromycotina</taxon>
        <taxon>Mucoromycetes</taxon>
        <taxon>Mucorales</taxon>
        <taxon>Mucorineae</taxon>
        <taxon>Mucoraceae</taxon>
        <taxon>Parasitella</taxon>
    </lineage>
</organism>
<dbReference type="SMART" id="SM00338">
    <property type="entry name" value="BRLZ"/>
    <property type="match status" value="1"/>
</dbReference>
<feature type="compositionally biased region" description="Polar residues" evidence="10">
    <location>
        <begin position="71"/>
        <end position="80"/>
    </location>
</feature>
<dbReference type="GO" id="GO:0001228">
    <property type="term" value="F:DNA-binding transcription activator activity, RNA polymerase II-specific"/>
    <property type="evidence" value="ECO:0007669"/>
    <property type="project" value="TreeGrafter"/>
</dbReference>
<feature type="compositionally biased region" description="Polar residues" evidence="10">
    <location>
        <begin position="184"/>
        <end position="193"/>
    </location>
</feature>
<evidence type="ECO:0000256" key="4">
    <source>
        <dbReference type="ARBA" id="ARBA00023015"/>
    </source>
</evidence>
<feature type="region of interest" description="Disordered" evidence="10">
    <location>
        <begin position="306"/>
        <end position="331"/>
    </location>
</feature>
<dbReference type="InterPro" id="IPR046347">
    <property type="entry name" value="bZIP_sf"/>
</dbReference>
<dbReference type="OrthoDB" id="2593073at2759"/>
<keyword evidence="6" id="KW-0804">Transcription</keyword>
<dbReference type="EMBL" id="LN733620">
    <property type="protein sequence ID" value="CEP17223.1"/>
    <property type="molecule type" value="Genomic_DNA"/>
</dbReference>
<keyword evidence="9" id="KW-0175">Coiled coil</keyword>
<feature type="coiled-coil region" evidence="9">
    <location>
        <begin position="120"/>
        <end position="161"/>
    </location>
</feature>
<evidence type="ECO:0000256" key="5">
    <source>
        <dbReference type="ARBA" id="ARBA00023125"/>
    </source>
</evidence>
<feature type="compositionally biased region" description="Low complexity" evidence="10">
    <location>
        <begin position="315"/>
        <end position="331"/>
    </location>
</feature>
<evidence type="ECO:0000256" key="8">
    <source>
        <dbReference type="ARBA" id="ARBA00044067"/>
    </source>
</evidence>
<comment type="function">
    <text evidence="1">Putative transcription factor.</text>
</comment>
<keyword evidence="13" id="KW-1185">Reference proteome</keyword>
<dbReference type="CDD" id="cd14688">
    <property type="entry name" value="bZIP_YAP"/>
    <property type="match status" value="1"/>
</dbReference>
<feature type="compositionally biased region" description="Low complexity" evidence="10">
    <location>
        <begin position="256"/>
        <end position="271"/>
    </location>
</feature>
<dbReference type="Pfam" id="PF00170">
    <property type="entry name" value="bZIP_1"/>
    <property type="match status" value="1"/>
</dbReference>
<dbReference type="PROSITE" id="PS00036">
    <property type="entry name" value="BZIP_BASIC"/>
    <property type="match status" value="1"/>
</dbReference>
<protein>
    <recommendedName>
        <fullName evidence="8">Putative transcription factor kapC</fullName>
    </recommendedName>
</protein>
<keyword evidence="7" id="KW-0539">Nucleus</keyword>
<name>A0A0B7NPD2_9FUNG</name>
<evidence type="ECO:0000256" key="2">
    <source>
        <dbReference type="ARBA" id="ARBA00004123"/>
    </source>
</evidence>
<evidence type="ECO:0000256" key="7">
    <source>
        <dbReference type="ARBA" id="ARBA00023242"/>
    </source>
</evidence>
<dbReference type="PANTHER" id="PTHR40621">
    <property type="entry name" value="TRANSCRIPTION FACTOR KAPC-RELATED"/>
    <property type="match status" value="1"/>
</dbReference>
<dbReference type="STRING" id="35722.A0A0B7NPD2"/>
<dbReference type="SUPFAM" id="SSF57959">
    <property type="entry name" value="Leucine zipper domain"/>
    <property type="match status" value="1"/>
</dbReference>
<evidence type="ECO:0000256" key="6">
    <source>
        <dbReference type="ARBA" id="ARBA00023163"/>
    </source>
</evidence>
<accession>A0A0B7NPD2</accession>
<feature type="compositionally biased region" description="Low complexity" evidence="10">
    <location>
        <begin position="49"/>
        <end position="64"/>
    </location>
</feature>
<evidence type="ECO:0000256" key="10">
    <source>
        <dbReference type="SAM" id="MobiDB-lite"/>
    </source>
</evidence>
<feature type="domain" description="BZIP" evidence="11">
    <location>
        <begin position="104"/>
        <end position="119"/>
    </location>
</feature>
<gene>
    <name evidence="12" type="primary">PARPA_11517.1 scaffold 44147</name>
</gene>
<dbReference type="GO" id="GO:0000976">
    <property type="term" value="F:transcription cis-regulatory region binding"/>
    <property type="evidence" value="ECO:0007669"/>
    <property type="project" value="InterPro"/>
</dbReference>
<evidence type="ECO:0000259" key="11">
    <source>
        <dbReference type="PROSITE" id="PS00036"/>
    </source>
</evidence>
<feature type="region of interest" description="Disordered" evidence="10">
    <location>
        <begin position="25"/>
        <end position="114"/>
    </location>
</feature>
<comment type="similarity">
    <text evidence="3">Belongs to the bZIP family.</text>
</comment>
<feature type="region of interest" description="Disordered" evidence="10">
    <location>
        <begin position="183"/>
        <end position="272"/>
    </location>
</feature>
<dbReference type="InterPro" id="IPR050936">
    <property type="entry name" value="AP-1-like"/>
</dbReference>
<feature type="compositionally biased region" description="Low complexity" evidence="10">
    <location>
        <begin position="105"/>
        <end position="114"/>
    </location>
</feature>
<dbReference type="InterPro" id="IPR004827">
    <property type="entry name" value="bZIP"/>
</dbReference>
<dbReference type="Proteomes" id="UP000054107">
    <property type="component" value="Unassembled WGS sequence"/>
</dbReference>
<evidence type="ECO:0000313" key="13">
    <source>
        <dbReference type="Proteomes" id="UP000054107"/>
    </source>
</evidence>
<sequence length="478" mass="53559">MNSNNSSNHSSQPWMIPADHAPETFDYMISRPPGSVLPLPPQHQHQHSHQQQPQHQQQQSLTLQRPAPHSPNHQEQSISPPAQLHEYESSKNSKGGSRAVIPSKRAAQNRAAQKAFRQRREQYIKDLEIKAKEMEDWQEEMDKLRRENGELRQRVATLEHHVVVLSEGDASKLAELERLKASDTHTTTLSTSPPIAESDTMTRKSSERSMSLPIVQVGENEALAERGNPPPSNLILSTSVKRSHQDSRLRYDQQTLDSPNNDNLHNNNALDKAGSFTRIPPYHLKDHKSALIGNDTTAALQQVDDANKRHKSDDSVVSQRQQSRQSIDQTSISNISTSFASDSPAIANPMIQINTDNSLLVNVQRQQHEQPQLQYSTNDFWSKNGSNPNAMMPPPPGIGNFDLDFDFDPFFEDEFGPTFTSNNDFVPNANSGQVLDDLFAMLQTRQRPQIPMVPSEENAADLSTNNNNGANNFNECLG</sequence>
<feature type="compositionally biased region" description="Low complexity" evidence="10">
    <location>
        <begin position="465"/>
        <end position="478"/>
    </location>
</feature>
<keyword evidence="4" id="KW-0805">Transcription regulation</keyword>
<evidence type="ECO:0000256" key="1">
    <source>
        <dbReference type="ARBA" id="ARBA00004049"/>
    </source>
</evidence>
<evidence type="ECO:0000256" key="3">
    <source>
        <dbReference type="ARBA" id="ARBA00007163"/>
    </source>
</evidence>
<dbReference type="GO" id="GO:0090575">
    <property type="term" value="C:RNA polymerase II transcription regulator complex"/>
    <property type="evidence" value="ECO:0007669"/>
    <property type="project" value="TreeGrafter"/>
</dbReference>
<reference evidence="12 13" key="1">
    <citation type="submission" date="2014-09" db="EMBL/GenBank/DDBJ databases">
        <authorList>
            <person name="Ellenberger Sabrina"/>
        </authorList>
    </citation>
    <scope>NUCLEOTIDE SEQUENCE [LARGE SCALE GENOMIC DNA]</scope>
    <source>
        <strain evidence="12 13">CBS 412.66</strain>
    </source>
</reference>
<dbReference type="PANTHER" id="PTHR40621:SF11">
    <property type="entry name" value="TRANSCRIPTION FACTOR KAPC-RELATED"/>
    <property type="match status" value="1"/>
</dbReference>
<dbReference type="Gene3D" id="1.20.5.170">
    <property type="match status" value="1"/>
</dbReference>
<evidence type="ECO:0000256" key="9">
    <source>
        <dbReference type="SAM" id="Coils"/>
    </source>
</evidence>
<comment type="subcellular location">
    <subcellularLocation>
        <location evidence="2">Nucleus</location>
    </subcellularLocation>
</comment>
<feature type="region of interest" description="Disordered" evidence="10">
    <location>
        <begin position="457"/>
        <end position="478"/>
    </location>
</feature>
<evidence type="ECO:0000313" key="12">
    <source>
        <dbReference type="EMBL" id="CEP17223.1"/>
    </source>
</evidence>
<dbReference type="AlphaFoldDB" id="A0A0B7NPD2"/>